<feature type="transmembrane region" description="Helical" evidence="2">
    <location>
        <begin position="397"/>
        <end position="422"/>
    </location>
</feature>
<reference evidence="3" key="1">
    <citation type="submission" date="2022-07" db="EMBL/GenBank/DDBJ databases">
        <title>Phylogenomic reconstructions and comparative analyses of Kickxellomycotina fungi.</title>
        <authorList>
            <person name="Reynolds N.K."/>
            <person name="Stajich J.E."/>
            <person name="Barry K."/>
            <person name="Grigoriev I.V."/>
            <person name="Crous P."/>
            <person name="Smith M.E."/>
        </authorList>
    </citation>
    <scope>NUCLEOTIDE SEQUENCE</scope>
    <source>
        <strain evidence="3">RSA 476</strain>
    </source>
</reference>
<proteinExistence type="predicted"/>
<evidence type="ECO:0000313" key="3">
    <source>
        <dbReference type="EMBL" id="KAJ2859246.1"/>
    </source>
</evidence>
<sequence length="438" mass="47734">NPNPPSANVFSVQFPSVLSVTLYYILAFDLWIAIGILYCFVVVSLVVGVIVIKLRKKRAAWDSRHMAQIENGWMSQPAAVAEIKDDENQDQAEHSDNDQPIAATAVASEAETTPVLTSPGEEVADKRRHSCGSNSSINSVQYSESYRLQAFIANQKPECFGSRRTPIPADVSGSTCDPGDTLVSGITFKSSEKIALSRHSELVDTERHRTLTHPKSVLFVTPFNDGSSSSGSSFSSSGSRISEISAIDVAQLSADSEEEGEGPAEIFTSGVTAIDSPEIAQALGPHSTSSTANDTSSTHGIEEESQALSSLQAKNGPAVRQPKPLISLTSLPPQFTLRSSNQSMFASQSYSTPFRIPTLALVRLLLYPLIPIFSFTLMCVVRWVWFRSAMPSRWEILNVVSGFLRAMEGLLCLVVFLLNPALNRSFREIRKRNTPVFT</sequence>
<evidence type="ECO:0000256" key="1">
    <source>
        <dbReference type="SAM" id="MobiDB-lite"/>
    </source>
</evidence>
<keyword evidence="2" id="KW-1133">Transmembrane helix</keyword>
<dbReference type="Proteomes" id="UP001140074">
    <property type="component" value="Unassembled WGS sequence"/>
</dbReference>
<keyword evidence="2" id="KW-0812">Transmembrane</keyword>
<keyword evidence="2" id="KW-0472">Membrane</keyword>
<comment type="caution">
    <text evidence="3">The sequence shown here is derived from an EMBL/GenBank/DDBJ whole genome shotgun (WGS) entry which is preliminary data.</text>
</comment>
<protein>
    <recommendedName>
        <fullName evidence="5">Transmembrane protein</fullName>
    </recommendedName>
</protein>
<evidence type="ECO:0000256" key="2">
    <source>
        <dbReference type="SAM" id="Phobius"/>
    </source>
</evidence>
<dbReference type="EMBL" id="JANBUY010000412">
    <property type="protein sequence ID" value="KAJ2859246.1"/>
    <property type="molecule type" value="Genomic_DNA"/>
</dbReference>
<keyword evidence="4" id="KW-1185">Reference proteome</keyword>
<accession>A0A9W8M2D3</accession>
<evidence type="ECO:0008006" key="5">
    <source>
        <dbReference type="Google" id="ProtNLM"/>
    </source>
</evidence>
<feature type="region of interest" description="Disordered" evidence="1">
    <location>
        <begin position="108"/>
        <end position="132"/>
    </location>
</feature>
<gene>
    <name evidence="3" type="ORF">GGH94_006208</name>
</gene>
<feature type="non-terminal residue" evidence="3">
    <location>
        <position position="1"/>
    </location>
</feature>
<evidence type="ECO:0000313" key="4">
    <source>
        <dbReference type="Proteomes" id="UP001140074"/>
    </source>
</evidence>
<feature type="compositionally biased region" description="Low complexity" evidence="1">
    <location>
        <begin position="287"/>
        <end position="298"/>
    </location>
</feature>
<name>A0A9W8M2D3_9FUNG</name>
<feature type="region of interest" description="Disordered" evidence="1">
    <location>
        <begin position="282"/>
        <end position="319"/>
    </location>
</feature>
<feature type="transmembrane region" description="Helical" evidence="2">
    <location>
        <begin position="22"/>
        <end position="52"/>
    </location>
</feature>
<organism evidence="3 4">
    <name type="scientific">Coemansia aciculifera</name>
    <dbReference type="NCBI Taxonomy" id="417176"/>
    <lineage>
        <taxon>Eukaryota</taxon>
        <taxon>Fungi</taxon>
        <taxon>Fungi incertae sedis</taxon>
        <taxon>Zoopagomycota</taxon>
        <taxon>Kickxellomycotina</taxon>
        <taxon>Kickxellomycetes</taxon>
        <taxon>Kickxellales</taxon>
        <taxon>Kickxellaceae</taxon>
        <taxon>Coemansia</taxon>
    </lineage>
</organism>
<feature type="transmembrane region" description="Helical" evidence="2">
    <location>
        <begin position="364"/>
        <end position="385"/>
    </location>
</feature>
<dbReference type="AlphaFoldDB" id="A0A9W8M2D3"/>